<sequence>MDDETNQALESAFSSFEQNPVYSSANAEFASAMNSFPASVTSSLSCSGYSGININSLPTWLASVPTAVVSVVLKEQQVYQSIIGSFEAEATMTSSATIASQSTTPYSSSQITTSEVSASISSTSPATSSSSSAAVLGISETLSNSLLAAVSLVLTGILL</sequence>
<reference evidence="1 2" key="1">
    <citation type="journal article" date="2023" name="IMA Fungus">
        <title>Comparative genomic study of the Penicillium genus elucidates a diverse pangenome and 15 lateral gene transfer events.</title>
        <authorList>
            <person name="Petersen C."/>
            <person name="Sorensen T."/>
            <person name="Nielsen M.R."/>
            <person name="Sondergaard T.E."/>
            <person name="Sorensen J.L."/>
            <person name="Fitzpatrick D.A."/>
            <person name="Frisvad J.C."/>
            <person name="Nielsen K.L."/>
        </authorList>
    </citation>
    <scope>NUCLEOTIDE SEQUENCE [LARGE SCALE GENOMIC DNA]</scope>
    <source>
        <strain evidence="1 2">IBT 35679</strain>
    </source>
</reference>
<dbReference type="AlphaFoldDB" id="A0AAD6D2G2"/>
<accession>A0AAD6D2G2</accession>
<gene>
    <name evidence="1" type="ORF">N7494_001830</name>
</gene>
<name>A0AAD6D2G2_9EURO</name>
<organism evidence="1 2">
    <name type="scientific">Penicillium frequentans</name>
    <dbReference type="NCBI Taxonomy" id="3151616"/>
    <lineage>
        <taxon>Eukaryota</taxon>
        <taxon>Fungi</taxon>
        <taxon>Dikarya</taxon>
        <taxon>Ascomycota</taxon>
        <taxon>Pezizomycotina</taxon>
        <taxon>Eurotiomycetes</taxon>
        <taxon>Eurotiomycetidae</taxon>
        <taxon>Eurotiales</taxon>
        <taxon>Aspergillaceae</taxon>
        <taxon>Penicillium</taxon>
    </lineage>
</organism>
<comment type="caution">
    <text evidence="1">The sequence shown here is derived from an EMBL/GenBank/DDBJ whole genome shotgun (WGS) entry which is preliminary data.</text>
</comment>
<keyword evidence="2" id="KW-1185">Reference proteome</keyword>
<proteinExistence type="predicted"/>
<evidence type="ECO:0000313" key="2">
    <source>
        <dbReference type="Proteomes" id="UP001220324"/>
    </source>
</evidence>
<evidence type="ECO:0000313" key="1">
    <source>
        <dbReference type="EMBL" id="KAJ5552452.1"/>
    </source>
</evidence>
<dbReference type="Proteomes" id="UP001220324">
    <property type="component" value="Unassembled WGS sequence"/>
</dbReference>
<protein>
    <submittedName>
        <fullName evidence="1">Uncharacterized protein</fullName>
    </submittedName>
</protein>
<dbReference type="EMBL" id="JAQIZZ010000002">
    <property type="protein sequence ID" value="KAJ5552452.1"/>
    <property type="molecule type" value="Genomic_DNA"/>
</dbReference>